<proteinExistence type="predicted"/>
<dbReference type="WBParaSite" id="scaffold41579_cov431.g23874">
    <property type="protein sequence ID" value="scaffold41579_cov431.g23874"/>
    <property type="gene ID" value="scaffold41579_cov431.g23874"/>
</dbReference>
<protein>
    <submittedName>
        <fullName evidence="2">Uncharacterized protein</fullName>
    </submittedName>
</protein>
<evidence type="ECO:0000313" key="2">
    <source>
        <dbReference type="WBParaSite" id="scaffold41579_cov431.g23874"/>
    </source>
</evidence>
<accession>A0A915MM21</accession>
<name>A0A915MM21_MELJA</name>
<evidence type="ECO:0000313" key="1">
    <source>
        <dbReference type="Proteomes" id="UP000887561"/>
    </source>
</evidence>
<dbReference type="Proteomes" id="UP000887561">
    <property type="component" value="Unplaced"/>
</dbReference>
<organism evidence="1 2">
    <name type="scientific">Meloidogyne javanica</name>
    <name type="common">Root-knot nematode worm</name>
    <dbReference type="NCBI Taxonomy" id="6303"/>
    <lineage>
        <taxon>Eukaryota</taxon>
        <taxon>Metazoa</taxon>
        <taxon>Ecdysozoa</taxon>
        <taxon>Nematoda</taxon>
        <taxon>Chromadorea</taxon>
        <taxon>Rhabditida</taxon>
        <taxon>Tylenchina</taxon>
        <taxon>Tylenchomorpha</taxon>
        <taxon>Tylenchoidea</taxon>
        <taxon>Meloidogynidae</taxon>
        <taxon>Meloidogyninae</taxon>
        <taxon>Meloidogyne</taxon>
        <taxon>Meloidogyne incognita group</taxon>
    </lineage>
</organism>
<sequence>QKSPEFVKLLAEERILKKEIKNASENTSINIYRQQAEKNGREEVTKRKLDTVRTRIEELLLGDCPLCGLQTIEDVDKPFFDNADDYLEQLRMWIP</sequence>
<keyword evidence="1" id="KW-1185">Reference proteome</keyword>
<reference evidence="2" key="1">
    <citation type="submission" date="2022-11" db="UniProtKB">
        <authorList>
            <consortium name="WormBaseParasite"/>
        </authorList>
    </citation>
    <scope>IDENTIFICATION</scope>
</reference>
<dbReference type="AlphaFoldDB" id="A0A915MM21"/>